<evidence type="ECO:0000256" key="1">
    <source>
        <dbReference type="ARBA" id="ARBA00005417"/>
    </source>
</evidence>
<dbReference type="GO" id="GO:0140359">
    <property type="term" value="F:ABC-type transporter activity"/>
    <property type="evidence" value="ECO:0007669"/>
    <property type="project" value="InterPro"/>
</dbReference>
<evidence type="ECO:0000313" key="7">
    <source>
        <dbReference type="Proteomes" id="UP000095662"/>
    </source>
</evidence>
<evidence type="ECO:0000256" key="2">
    <source>
        <dbReference type="ARBA" id="ARBA00022448"/>
    </source>
</evidence>
<dbReference type="InterPro" id="IPR003593">
    <property type="entry name" value="AAA+_ATPase"/>
</dbReference>
<dbReference type="SMART" id="SM00382">
    <property type="entry name" value="AAA"/>
    <property type="match status" value="1"/>
</dbReference>
<dbReference type="AlphaFoldDB" id="A0A174ZVH4"/>
<evidence type="ECO:0000259" key="5">
    <source>
        <dbReference type="PROSITE" id="PS50893"/>
    </source>
</evidence>
<dbReference type="OrthoDB" id="9778870at2"/>
<dbReference type="SUPFAM" id="SSF52540">
    <property type="entry name" value="P-loop containing nucleoside triphosphate hydrolases"/>
    <property type="match status" value="1"/>
</dbReference>
<dbReference type="PROSITE" id="PS50893">
    <property type="entry name" value="ABC_TRANSPORTER_2"/>
    <property type="match status" value="1"/>
</dbReference>
<proteinExistence type="inferred from homology"/>
<dbReference type="Gene3D" id="3.40.50.300">
    <property type="entry name" value="P-loop containing nucleotide triphosphate hydrolases"/>
    <property type="match status" value="1"/>
</dbReference>
<keyword evidence="2" id="KW-0813">Transport</keyword>
<organism evidence="6 7">
    <name type="scientific">[Eubacterium] siraeum</name>
    <dbReference type="NCBI Taxonomy" id="39492"/>
    <lineage>
        <taxon>Bacteria</taxon>
        <taxon>Bacillati</taxon>
        <taxon>Bacillota</taxon>
        <taxon>Clostridia</taxon>
        <taxon>Eubacteriales</taxon>
        <taxon>Oscillospiraceae</taxon>
        <taxon>Oscillospiraceae incertae sedis</taxon>
    </lineage>
</organism>
<protein>
    <submittedName>
        <fullName evidence="6">Teichoic acids export ATP-binding protein TagH</fullName>
        <ecNumber evidence="6">3.6.3.40</ecNumber>
    </submittedName>
</protein>
<gene>
    <name evidence="6" type="primary">tagH_1</name>
    <name evidence="6" type="ORF">ERS852540_01995</name>
</gene>
<dbReference type="InterPro" id="IPR027417">
    <property type="entry name" value="P-loop_NTPase"/>
</dbReference>
<dbReference type="GO" id="GO:0016020">
    <property type="term" value="C:membrane"/>
    <property type="evidence" value="ECO:0007669"/>
    <property type="project" value="InterPro"/>
</dbReference>
<keyword evidence="4 6" id="KW-0067">ATP-binding</keyword>
<dbReference type="Proteomes" id="UP000095662">
    <property type="component" value="Unassembled WGS sequence"/>
</dbReference>
<dbReference type="EMBL" id="CZBY01000017">
    <property type="protein sequence ID" value="CUQ89757.1"/>
    <property type="molecule type" value="Genomic_DNA"/>
</dbReference>
<dbReference type="EC" id="3.6.3.40" evidence="6"/>
<dbReference type="GO" id="GO:0005524">
    <property type="term" value="F:ATP binding"/>
    <property type="evidence" value="ECO:0007669"/>
    <property type="project" value="UniProtKB-KW"/>
</dbReference>
<keyword evidence="6" id="KW-0378">Hydrolase</keyword>
<dbReference type="InterPro" id="IPR003439">
    <property type="entry name" value="ABC_transporter-like_ATP-bd"/>
</dbReference>
<dbReference type="CDD" id="cd03220">
    <property type="entry name" value="ABC_KpsT_Wzt"/>
    <property type="match status" value="1"/>
</dbReference>
<dbReference type="STRING" id="39492.ERS852540_01995"/>
<dbReference type="InterPro" id="IPR050683">
    <property type="entry name" value="Bact_Polysacc_Export_ATP-bd"/>
</dbReference>
<feature type="domain" description="ABC transporter" evidence="5">
    <location>
        <begin position="22"/>
        <end position="246"/>
    </location>
</feature>
<name>A0A174ZVH4_9FIRM</name>
<accession>A0A174ZVH4</accession>
<evidence type="ECO:0000313" key="6">
    <source>
        <dbReference type="EMBL" id="CUQ89757.1"/>
    </source>
</evidence>
<evidence type="ECO:0000256" key="4">
    <source>
        <dbReference type="ARBA" id="ARBA00022840"/>
    </source>
</evidence>
<dbReference type="GO" id="GO:0016887">
    <property type="term" value="F:ATP hydrolysis activity"/>
    <property type="evidence" value="ECO:0007669"/>
    <property type="project" value="InterPro"/>
</dbReference>
<keyword evidence="3" id="KW-0547">Nucleotide-binding</keyword>
<dbReference type="PANTHER" id="PTHR46743">
    <property type="entry name" value="TEICHOIC ACIDS EXPORT ATP-BINDING PROTEIN TAGH"/>
    <property type="match status" value="1"/>
</dbReference>
<evidence type="ECO:0000256" key="3">
    <source>
        <dbReference type="ARBA" id="ARBA00022741"/>
    </source>
</evidence>
<dbReference type="InterPro" id="IPR015860">
    <property type="entry name" value="ABC_transpr_TagH-like"/>
</dbReference>
<sequence>MVIDVKNVTVQYTISNFREIGLKEYLIKKIKRDIKTEQFTAVDNVSFSLDEGDFLGIIGTNGAGKSTLLKVISGIMKPAKGSVTVNGKIAALLELGSGFDPDLTIKENIFLRGAMLGYTKEFVTEKYKDILEYAELTEFENRAFKQLSSGMKSRLAFSISCLMEPEILILDEVLSVGDAAFRAKSEATMMNIIKSGCCTLFVSHSLPQVRRLCNKVLWLDKGKQIAFGDVNTVCDKYDRYIRTVTNMQNIKI</sequence>
<reference evidence="6 7" key="1">
    <citation type="submission" date="2015-09" db="EMBL/GenBank/DDBJ databases">
        <authorList>
            <consortium name="Pathogen Informatics"/>
        </authorList>
    </citation>
    <scope>NUCLEOTIDE SEQUENCE [LARGE SCALE GENOMIC DNA]</scope>
    <source>
        <strain evidence="6 7">2789STDY5834928</strain>
    </source>
</reference>
<comment type="similarity">
    <text evidence="1">Belongs to the ABC transporter superfamily.</text>
</comment>
<dbReference type="Pfam" id="PF00005">
    <property type="entry name" value="ABC_tran"/>
    <property type="match status" value="1"/>
</dbReference>
<dbReference type="PANTHER" id="PTHR46743:SF2">
    <property type="entry name" value="TEICHOIC ACIDS EXPORT ATP-BINDING PROTEIN TAGH"/>
    <property type="match status" value="1"/>
</dbReference>